<sequence length="237" mass="27849">MDADTIFSNLPYGENIVGKYEYSECCNSVKTTCILTNLRLLIRWKETFLCCCHQSHYSAIRLKSISRIDETRPSRYNFIIGVILFIIGLISSIFWKNIPIHILDYAVLVVGILIQVGALIRLIWLFLLLRYKFITLKGNFGSETLKFLKSSAREFESKLSEMIFIMQTQHTNEQSNKQELFSPTAPTFTIDNELQYYSKENKYRYVVPKEKTSNVQNGMKHYHTDKKYRQHRPTENF</sequence>
<comment type="caution">
    <text evidence="2">The sequence shown here is derived from an EMBL/GenBank/DDBJ whole genome shotgun (WGS) entry which is preliminary data.</text>
</comment>
<evidence type="ECO:0000256" key="1">
    <source>
        <dbReference type="SAM" id="Phobius"/>
    </source>
</evidence>
<keyword evidence="1" id="KW-0472">Membrane</keyword>
<feature type="transmembrane region" description="Helical" evidence="1">
    <location>
        <begin position="76"/>
        <end position="95"/>
    </location>
</feature>
<name>A0A814FBS9_9BILA</name>
<gene>
    <name evidence="3" type="ORF">BJG266_LOCUS26619</name>
    <name evidence="2" type="ORF">QVE165_LOCUS13765</name>
</gene>
<dbReference type="EMBL" id="CAJNOM010000071">
    <property type="protein sequence ID" value="CAF0979185.1"/>
    <property type="molecule type" value="Genomic_DNA"/>
</dbReference>
<keyword evidence="1" id="KW-0812">Transmembrane</keyword>
<protein>
    <submittedName>
        <fullName evidence="2">Uncharacterized protein</fullName>
    </submittedName>
</protein>
<evidence type="ECO:0000313" key="4">
    <source>
        <dbReference type="Proteomes" id="UP000663832"/>
    </source>
</evidence>
<evidence type="ECO:0000313" key="3">
    <source>
        <dbReference type="EMBL" id="CAF1196058.1"/>
    </source>
</evidence>
<organism evidence="2 4">
    <name type="scientific">Adineta steineri</name>
    <dbReference type="NCBI Taxonomy" id="433720"/>
    <lineage>
        <taxon>Eukaryota</taxon>
        <taxon>Metazoa</taxon>
        <taxon>Spiralia</taxon>
        <taxon>Gnathifera</taxon>
        <taxon>Rotifera</taxon>
        <taxon>Eurotatoria</taxon>
        <taxon>Bdelloidea</taxon>
        <taxon>Adinetida</taxon>
        <taxon>Adinetidae</taxon>
        <taxon>Adineta</taxon>
    </lineage>
</organism>
<reference evidence="2" key="1">
    <citation type="submission" date="2021-02" db="EMBL/GenBank/DDBJ databases">
        <authorList>
            <person name="Nowell W R."/>
        </authorList>
    </citation>
    <scope>NUCLEOTIDE SEQUENCE</scope>
</reference>
<accession>A0A814FBS9</accession>
<evidence type="ECO:0000313" key="2">
    <source>
        <dbReference type="EMBL" id="CAF0979185.1"/>
    </source>
</evidence>
<dbReference type="AlphaFoldDB" id="A0A814FBS9"/>
<feature type="transmembrane region" description="Helical" evidence="1">
    <location>
        <begin position="107"/>
        <end position="129"/>
    </location>
</feature>
<dbReference type="Proteomes" id="UP000663877">
    <property type="component" value="Unassembled WGS sequence"/>
</dbReference>
<dbReference type="EMBL" id="CAJNOI010000226">
    <property type="protein sequence ID" value="CAF1196058.1"/>
    <property type="molecule type" value="Genomic_DNA"/>
</dbReference>
<dbReference type="Proteomes" id="UP000663832">
    <property type="component" value="Unassembled WGS sequence"/>
</dbReference>
<keyword evidence="4" id="KW-1185">Reference proteome</keyword>
<keyword evidence="1" id="KW-1133">Transmembrane helix</keyword>
<proteinExistence type="predicted"/>
<dbReference type="OrthoDB" id="10080779at2759"/>